<dbReference type="PANTHER" id="PTHR36565:SF1">
    <property type="entry name" value="UPF0332 PROTEIN TM_1000"/>
    <property type="match status" value="1"/>
</dbReference>
<sequence length="130" mass="15146">MPDYQKELVEYRLQTAKEKLHSAQVLLEAGEYKDSIGRSYYAMFSAIRAILALDKVDFSKHAGVIAYFQKEYVKTGKFDKEYSKYISSAFQIRNNCDYADFFLVSRSDAEEQYKKAEKFLDAVKQYLEGI</sequence>
<dbReference type="EMBL" id="BSBO01000041">
    <property type="protein sequence ID" value="GLG05951.1"/>
    <property type="molecule type" value="Genomic_DNA"/>
</dbReference>
<proteinExistence type="inferred from homology"/>
<dbReference type="Pfam" id="PF05168">
    <property type="entry name" value="HEPN"/>
    <property type="match status" value="1"/>
</dbReference>
<protein>
    <submittedName>
        <fullName evidence="3">DNA-binding protein</fullName>
    </submittedName>
</protein>
<dbReference type="AlphaFoldDB" id="A0A9W6FFS8"/>
<dbReference type="RefSeq" id="WP_118636801.1">
    <property type="nucleotide sequence ID" value="NZ_BSBO01000041.1"/>
</dbReference>
<dbReference type="Proteomes" id="UP001145145">
    <property type="component" value="Unassembled WGS sequence"/>
</dbReference>
<evidence type="ECO:0000313" key="4">
    <source>
        <dbReference type="Proteomes" id="UP001145145"/>
    </source>
</evidence>
<dbReference type="InterPro" id="IPR007842">
    <property type="entry name" value="HEPN_dom"/>
</dbReference>
<evidence type="ECO:0000259" key="2">
    <source>
        <dbReference type="Pfam" id="PF05168"/>
    </source>
</evidence>
<gene>
    <name evidence="3" type="ORF">Selli1_31250</name>
</gene>
<evidence type="ECO:0000256" key="1">
    <source>
        <dbReference type="ARBA" id="ARBA00038248"/>
    </source>
</evidence>
<keyword evidence="4" id="KW-1185">Reference proteome</keyword>
<comment type="caution">
    <text evidence="3">The sequence shown here is derived from an EMBL/GenBank/DDBJ whole genome shotgun (WGS) entry which is preliminary data.</text>
</comment>
<keyword evidence="3" id="KW-0238">DNA-binding</keyword>
<evidence type="ECO:0000313" key="3">
    <source>
        <dbReference type="EMBL" id="GLG05951.1"/>
    </source>
</evidence>
<comment type="similarity">
    <text evidence="1">Belongs to the UPF0332 family.</text>
</comment>
<name>A0A9W6FFS8_9FIRM</name>
<dbReference type="InterPro" id="IPR052226">
    <property type="entry name" value="UPF0332_toxin"/>
</dbReference>
<organism evidence="3 4">
    <name type="scientific">Sellimonas catena</name>
    <dbReference type="NCBI Taxonomy" id="2994035"/>
    <lineage>
        <taxon>Bacteria</taxon>
        <taxon>Bacillati</taxon>
        <taxon>Bacillota</taxon>
        <taxon>Clostridia</taxon>
        <taxon>Lachnospirales</taxon>
        <taxon>Lachnospiraceae</taxon>
        <taxon>Sellimonas</taxon>
    </lineage>
</organism>
<reference evidence="3 4" key="1">
    <citation type="journal article" date="2023" name="Int. J. Syst. Evol. Microbiol.">
        <title>Sellimonas catena sp. nov., isolated from human faeces.</title>
        <authorList>
            <person name="Hisatomi A."/>
            <person name="Ohkuma M."/>
            <person name="Sakamoto M."/>
        </authorList>
    </citation>
    <scope>NUCLEOTIDE SEQUENCE [LARGE SCALE GENOMIC DNA]</scope>
    <source>
        <strain evidence="3 4">12EGH17</strain>
    </source>
</reference>
<accession>A0A9W6FFS8</accession>
<dbReference type="GO" id="GO:0003677">
    <property type="term" value="F:DNA binding"/>
    <property type="evidence" value="ECO:0007669"/>
    <property type="project" value="UniProtKB-KW"/>
</dbReference>
<dbReference type="PANTHER" id="PTHR36565">
    <property type="entry name" value="UPF0332 PROTEIN TM_1000"/>
    <property type="match status" value="1"/>
</dbReference>
<dbReference type="Gene3D" id="1.20.120.330">
    <property type="entry name" value="Nucleotidyltransferases domain 2"/>
    <property type="match status" value="1"/>
</dbReference>
<feature type="domain" description="HEPN" evidence="2">
    <location>
        <begin position="9"/>
        <end position="125"/>
    </location>
</feature>